<proteinExistence type="predicted"/>
<dbReference type="Proteomes" id="UP000007069">
    <property type="component" value="Chromosome"/>
</dbReference>
<dbReference type="EMBL" id="AM039952">
    <property type="protein sequence ID" value="CAJ26024.1"/>
    <property type="molecule type" value="Genomic_DNA"/>
</dbReference>
<reference evidence="1 2" key="1">
    <citation type="journal article" date="2005" name="J. Bacteriol.">
        <title>Insights into genome plasticity and pathogenicity of the plant pathogenic Bacterium Xanthomonas campestris pv. vesicatoria revealed by the complete genome sequence.</title>
        <authorList>
            <person name="Thieme F."/>
            <person name="Koebnik R."/>
            <person name="Bekel T."/>
            <person name="Berger C."/>
            <person name="Boch J."/>
            <person name="Buettner D."/>
            <person name="Caldana C."/>
            <person name="Gaigalat L."/>
            <person name="Goesmann A."/>
            <person name="Kay S."/>
            <person name="Kirchner O."/>
            <person name="Lanz C."/>
            <person name="Linke B."/>
            <person name="McHardy A.C."/>
            <person name="Meyer F."/>
            <person name="Mittenhuber G."/>
            <person name="Nies D.H."/>
            <person name="Niesbach-Kloesgen U."/>
            <person name="Patschkowski T."/>
            <person name="Rueckert C."/>
            <person name="Rupp O."/>
            <person name="Schneicker S."/>
            <person name="Schuster S.C."/>
            <person name="Vorhoelter F.J."/>
            <person name="Weber E."/>
            <person name="Puehler A."/>
            <person name="Bonas U."/>
            <person name="Bartels D."/>
            <person name="Kaiser O."/>
        </authorList>
    </citation>
    <scope>NUCLEOTIDE SEQUENCE [LARGE SCALE GENOMIC DNA]</scope>
    <source>
        <strain evidence="1 2">85-10</strain>
    </source>
</reference>
<dbReference type="AlphaFoldDB" id="Q3BMI9"/>
<dbReference type="KEGG" id="xcv:XCV4293"/>
<dbReference type="HOGENOM" id="CLU_138610_0_0_6"/>
<evidence type="ECO:0000313" key="2">
    <source>
        <dbReference type="Proteomes" id="UP000007069"/>
    </source>
</evidence>
<gene>
    <name evidence="1" type="ordered locus">XCV4293</name>
</gene>
<organism evidence="2">
    <name type="scientific">Xanthomonas euvesicatoria pv. vesicatoria (strain 85-10)</name>
    <name type="common">Xanthomonas campestris pv. vesicatoria</name>
    <dbReference type="NCBI Taxonomy" id="316273"/>
    <lineage>
        <taxon>Bacteria</taxon>
        <taxon>Pseudomonadati</taxon>
        <taxon>Pseudomonadota</taxon>
        <taxon>Gammaproteobacteria</taxon>
        <taxon>Lysobacterales</taxon>
        <taxon>Lysobacteraceae</taxon>
        <taxon>Xanthomonas</taxon>
    </lineage>
</organism>
<name>Q3BMI9_XANE5</name>
<evidence type="ECO:0000313" key="1">
    <source>
        <dbReference type="EMBL" id="CAJ26024.1"/>
    </source>
</evidence>
<sequence length="162" mass="17637">MSSDVAQRQRWSLRSRAHRRCRRRIRAGRLCGVGASACALRPAGLRKTLVACTAPRLAGHWHRRLRKPARADWGHICGWCAATGAAPVAHSHMPARLSHTATIAALGETMAAQDVTCAGLRSVYRAAGLAGGLDVSANTTYCLSTLNRTMYPKHFVARWRLA</sequence>
<accession>Q3BMI9</accession>
<protein>
    <submittedName>
        <fullName evidence="1">Uncharacterized protein</fullName>
    </submittedName>
</protein>